<dbReference type="InterPro" id="IPR032828">
    <property type="entry name" value="PolyA_RNA-bd"/>
</dbReference>
<dbReference type="RefSeq" id="WP_074215574.1">
    <property type="nucleotide sequence ID" value="NZ_FSRG01000003.1"/>
</dbReference>
<keyword evidence="10 12" id="KW-0694">RNA-binding</keyword>
<evidence type="ECO:0000256" key="4">
    <source>
        <dbReference type="ARBA" id="ARBA00022679"/>
    </source>
</evidence>
<dbReference type="AlphaFoldDB" id="A0A1N6E5U0"/>
<reference evidence="15" key="1">
    <citation type="submission" date="2016-11" db="EMBL/GenBank/DDBJ databases">
        <authorList>
            <person name="Varghese N."/>
            <person name="Submissions S."/>
        </authorList>
    </citation>
    <scope>NUCLEOTIDE SEQUENCE [LARGE SCALE GENOMIC DNA]</scope>
    <source>
        <strain evidence="15">DSM 17456</strain>
    </source>
</reference>
<dbReference type="Pfam" id="PF01368">
    <property type="entry name" value="DHH"/>
    <property type="match status" value="1"/>
</dbReference>
<dbReference type="GO" id="GO:0000049">
    <property type="term" value="F:tRNA binding"/>
    <property type="evidence" value="ECO:0007669"/>
    <property type="project" value="UniProtKB-KW"/>
</dbReference>
<dbReference type="Pfam" id="PF12627">
    <property type="entry name" value="PolyA_pol_RNAbd"/>
    <property type="match status" value="1"/>
</dbReference>
<dbReference type="PANTHER" id="PTHR47788">
    <property type="entry name" value="POLYA POLYMERASE"/>
    <property type="match status" value="1"/>
</dbReference>
<keyword evidence="15" id="KW-1185">Reference proteome</keyword>
<dbReference type="GO" id="GO:0000166">
    <property type="term" value="F:nucleotide binding"/>
    <property type="evidence" value="ECO:0007669"/>
    <property type="project" value="UniProtKB-KW"/>
</dbReference>
<dbReference type="InterPro" id="IPR002646">
    <property type="entry name" value="PolA_pol_head_dom"/>
</dbReference>
<dbReference type="GO" id="GO:0046872">
    <property type="term" value="F:metal ion binding"/>
    <property type="evidence" value="ECO:0007669"/>
    <property type="project" value="UniProtKB-KW"/>
</dbReference>
<dbReference type="InterPro" id="IPR038763">
    <property type="entry name" value="DHH_sf"/>
</dbReference>
<evidence type="ECO:0000256" key="5">
    <source>
        <dbReference type="ARBA" id="ARBA00022694"/>
    </source>
</evidence>
<evidence type="ECO:0000256" key="8">
    <source>
        <dbReference type="ARBA" id="ARBA00022741"/>
    </source>
</evidence>
<keyword evidence="7" id="KW-0479">Metal-binding</keyword>
<evidence type="ECO:0000256" key="3">
    <source>
        <dbReference type="ARBA" id="ARBA00022555"/>
    </source>
</evidence>
<evidence type="ECO:0000256" key="6">
    <source>
        <dbReference type="ARBA" id="ARBA00022695"/>
    </source>
</evidence>
<keyword evidence="6" id="KW-0548">Nucleotidyltransferase</keyword>
<dbReference type="GO" id="GO:0008033">
    <property type="term" value="P:tRNA processing"/>
    <property type="evidence" value="ECO:0007669"/>
    <property type="project" value="UniProtKB-KW"/>
</dbReference>
<keyword evidence="9" id="KW-0460">Magnesium</keyword>
<keyword evidence="11" id="KW-0129">CBS domain</keyword>
<feature type="domain" description="CBS" evidence="13">
    <location>
        <begin position="391"/>
        <end position="447"/>
    </location>
</feature>
<dbReference type="InterPro" id="IPR052390">
    <property type="entry name" value="tRNA_nt/polyA_polymerase"/>
</dbReference>
<dbReference type="Pfam" id="PF00571">
    <property type="entry name" value="CBS"/>
    <property type="match status" value="1"/>
</dbReference>
<dbReference type="EMBL" id="FSRG01000003">
    <property type="protein sequence ID" value="SIN78374.1"/>
    <property type="molecule type" value="Genomic_DNA"/>
</dbReference>
<dbReference type="Proteomes" id="UP000184694">
    <property type="component" value="Unassembled WGS sequence"/>
</dbReference>
<name>A0A1N6E5U0_9BACT</name>
<evidence type="ECO:0000256" key="1">
    <source>
        <dbReference type="ARBA" id="ARBA00001946"/>
    </source>
</evidence>
<keyword evidence="8" id="KW-0547">Nucleotide-binding</keyword>
<protein>
    <submittedName>
        <fullName evidence="14">tRNA nucleotidyltransferase (CCA-adding enzyme)</fullName>
    </submittedName>
</protein>
<dbReference type="SUPFAM" id="SSF81301">
    <property type="entry name" value="Nucleotidyltransferase"/>
    <property type="match status" value="1"/>
</dbReference>
<dbReference type="Gene3D" id="3.10.310.30">
    <property type="match status" value="1"/>
</dbReference>
<evidence type="ECO:0000313" key="14">
    <source>
        <dbReference type="EMBL" id="SIN78374.1"/>
    </source>
</evidence>
<dbReference type="SUPFAM" id="SSF54631">
    <property type="entry name" value="CBS-domain pair"/>
    <property type="match status" value="1"/>
</dbReference>
<dbReference type="OrthoDB" id="9805698at2"/>
<keyword evidence="4 12" id="KW-0808">Transferase</keyword>
<evidence type="ECO:0000259" key="13">
    <source>
        <dbReference type="PROSITE" id="PS51371"/>
    </source>
</evidence>
<evidence type="ECO:0000256" key="10">
    <source>
        <dbReference type="ARBA" id="ARBA00022884"/>
    </source>
</evidence>
<dbReference type="SUPFAM" id="SSF64182">
    <property type="entry name" value="DHH phosphoesterases"/>
    <property type="match status" value="1"/>
</dbReference>
<keyword evidence="5" id="KW-0819">tRNA processing</keyword>
<dbReference type="Gene3D" id="3.90.1640.10">
    <property type="entry name" value="inorganic pyrophosphatase (n-terminal core)"/>
    <property type="match status" value="1"/>
</dbReference>
<evidence type="ECO:0000313" key="15">
    <source>
        <dbReference type="Proteomes" id="UP000184694"/>
    </source>
</evidence>
<dbReference type="Gene3D" id="1.10.3090.10">
    <property type="entry name" value="cca-adding enzyme, domain 2"/>
    <property type="match status" value="1"/>
</dbReference>
<evidence type="ECO:0000256" key="9">
    <source>
        <dbReference type="ARBA" id="ARBA00022842"/>
    </source>
</evidence>
<dbReference type="PANTHER" id="PTHR47788:SF1">
    <property type="entry name" value="A-ADDING TRNA NUCLEOTIDYLTRANSFERASE"/>
    <property type="match status" value="1"/>
</dbReference>
<dbReference type="InterPro" id="IPR046342">
    <property type="entry name" value="CBS_dom_sf"/>
</dbReference>
<dbReference type="GO" id="GO:0016779">
    <property type="term" value="F:nucleotidyltransferase activity"/>
    <property type="evidence" value="ECO:0007669"/>
    <property type="project" value="UniProtKB-KW"/>
</dbReference>
<dbReference type="InterPro" id="IPR000644">
    <property type="entry name" value="CBS_dom"/>
</dbReference>
<comment type="similarity">
    <text evidence="2 12">Belongs to the tRNA nucleotidyltransferase/poly(A) polymerase family.</text>
</comment>
<organism evidence="14 15">
    <name type="scientific">Halodesulfovibrio marinisediminis DSM 17456</name>
    <dbReference type="NCBI Taxonomy" id="1121457"/>
    <lineage>
        <taxon>Bacteria</taxon>
        <taxon>Pseudomonadati</taxon>
        <taxon>Thermodesulfobacteriota</taxon>
        <taxon>Desulfovibrionia</taxon>
        <taxon>Desulfovibrionales</taxon>
        <taxon>Desulfovibrionaceae</taxon>
        <taxon>Halodesulfovibrio</taxon>
    </lineage>
</organism>
<keyword evidence="3" id="KW-0820">tRNA-binding</keyword>
<dbReference type="InterPro" id="IPR001667">
    <property type="entry name" value="DDH_dom"/>
</dbReference>
<sequence>MNSNSKPLIPAPVLITGHANADFDCLAAIVAASKLYDNAVLVFPGSQEANLRNFFIESATYLFNFKDAKEIDFSTVKTLVIVDTRQRSRIDHVAPALENPDLEIHLYDHHPDSEDDLQATYSVVKPWGSATTIISLLIKEKGLSISPEEATMLGLGIYEDTGSFSFNSITEHDFEAAGWLRKMGMDVNTISELTTRELTVEQISILNSLLESATTHDINGIPVVIAETSVSHYVRDFALLAHKMIDMQEVKVLFALCRMSDRVQVVARSKIHSVNVGQICQSLGGGGHNFAASASVKNKPLSEVKDELFGLLYSSIHYEKTVREHMTAPAIFEYETVPMCKAESIMNRFGLKAIPLLESEENQVVSGYLEYQTAVRACSHGLGNAPASIYMHKKFETVEPDDDLYPVMEIIVGKRQRLVPVVMDTRLMGVITRTDLINTLVEEPSRVPDKLFADKTKERNVLPLLKERLPKHHFELLTMAGELGNKLNVAVYVVGGFVRDLLLGRKNLDLDLVVEGDGIAFAKKLAHRLGGRVRQHTKFKTAIIIYTNAAGEEERLDVATARLEYYEQPASLPTVELSSIKMDLYRRDFTINALAIQLSHDKFGKLIDFFGAQKDIRDKLIRVLHSLSFVEDPTRILRAIRFETRFEFTIGPQTTKLIKNALQLKLVTKLSGSRVLHELQAIFNEVSPYQSLARMQEFGALEAIHPALTLSPTKSKILKEVEKVVEWYRMLYTQPSPEPWVIYLLGLTSASKAEEVEEVLERLHFTPKQYNDFMSLRETVKTVANTLGKVRPDAYSHLYNLLVSIPLEGVLYMMARTKSETIKKNISHFLAYLRTTTLDITGADLQLLGFAPGPIFGEVLRKTLWAKLDEKVKTRQEQLDFAYRMLKARQ</sequence>
<dbReference type="Gene3D" id="3.30.460.10">
    <property type="entry name" value="Beta Polymerase, domain 2"/>
    <property type="match status" value="1"/>
</dbReference>
<evidence type="ECO:0000256" key="12">
    <source>
        <dbReference type="RuleBase" id="RU003953"/>
    </source>
</evidence>
<accession>A0A1N6E5U0</accession>
<dbReference type="PROSITE" id="PS51371">
    <property type="entry name" value="CBS"/>
    <property type="match status" value="1"/>
</dbReference>
<gene>
    <name evidence="14" type="ORF">SAMN02745161_0731</name>
</gene>
<comment type="cofactor">
    <cofactor evidence="1">
        <name>Mg(2+)</name>
        <dbReference type="ChEBI" id="CHEBI:18420"/>
    </cofactor>
</comment>
<dbReference type="STRING" id="1121457.SAMN02745161_0731"/>
<dbReference type="Gene3D" id="3.10.580.10">
    <property type="entry name" value="CBS-domain"/>
    <property type="match status" value="1"/>
</dbReference>
<dbReference type="SUPFAM" id="SSF81891">
    <property type="entry name" value="Poly A polymerase C-terminal region-like"/>
    <property type="match status" value="1"/>
</dbReference>
<dbReference type="CDD" id="cd05398">
    <property type="entry name" value="NT_ClassII-CCAase"/>
    <property type="match status" value="1"/>
</dbReference>
<dbReference type="InterPro" id="IPR043519">
    <property type="entry name" value="NT_sf"/>
</dbReference>
<evidence type="ECO:0000256" key="11">
    <source>
        <dbReference type="PROSITE-ProRule" id="PRU00703"/>
    </source>
</evidence>
<evidence type="ECO:0000256" key="7">
    <source>
        <dbReference type="ARBA" id="ARBA00022723"/>
    </source>
</evidence>
<dbReference type="Pfam" id="PF01743">
    <property type="entry name" value="PolyA_pol"/>
    <property type="match status" value="1"/>
</dbReference>
<evidence type="ECO:0000256" key="2">
    <source>
        <dbReference type="ARBA" id="ARBA00007265"/>
    </source>
</evidence>
<proteinExistence type="inferred from homology"/>